<dbReference type="EMBL" id="JAFIRN010000003">
    <property type="protein sequence ID" value="KAG5853504.1"/>
    <property type="molecule type" value="Genomic_DNA"/>
</dbReference>
<evidence type="ECO:0000256" key="1">
    <source>
        <dbReference type="SAM" id="MobiDB-lite"/>
    </source>
</evidence>
<gene>
    <name evidence="2" type="ORF">ANANG_G00074140</name>
</gene>
<feature type="compositionally biased region" description="Polar residues" evidence="1">
    <location>
        <begin position="1"/>
        <end position="21"/>
    </location>
</feature>
<comment type="caution">
    <text evidence="2">The sequence shown here is derived from an EMBL/GenBank/DDBJ whole genome shotgun (WGS) entry which is preliminary data.</text>
</comment>
<organism evidence="2 3">
    <name type="scientific">Anguilla anguilla</name>
    <name type="common">European freshwater eel</name>
    <name type="synonym">Muraena anguilla</name>
    <dbReference type="NCBI Taxonomy" id="7936"/>
    <lineage>
        <taxon>Eukaryota</taxon>
        <taxon>Metazoa</taxon>
        <taxon>Chordata</taxon>
        <taxon>Craniata</taxon>
        <taxon>Vertebrata</taxon>
        <taxon>Euteleostomi</taxon>
        <taxon>Actinopterygii</taxon>
        <taxon>Neopterygii</taxon>
        <taxon>Teleostei</taxon>
        <taxon>Anguilliformes</taxon>
        <taxon>Anguillidae</taxon>
        <taxon>Anguilla</taxon>
    </lineage>
</organism>
<sequence>MAKTSSRPMYTPRFGSQLSLRSTRKHKLGEKSPLAAANAKLWPADREQTANSGMARRAKGMKAANAKLFSTTRKEGPVTIRSIPQQHPNTCPKTLTEKKDIPHREVSGHSNTQRESVGQIYTDAFSFSVPELETPSKPSAVKQAVLRTISKMLEENGAIRRRLTACREERRTGTEWISTL</sequence>
<reference evidence="2" key="1">
    <citation type="submission" date="2021-01" db="EMBL/GenBank/DDBJ databases">
        <title>A chromosome-scale assembly of European eel, Anguilla anguilla.</title>
        <authorList>
            <person name="Henkel C."/>
            <person name="Jong-Raadsen S.A."/>
            <person name="Dufour S."/>
            <person name="Weltzien F.-A."/>
            <person name="Palstra A.P."/>
            <person name="Pelster B."/>
            <person name="Spaink H.P."/>
            <person name="Van Den Thillart G.E."/>
            <person name="Jansen H."/>
            <person name="Zahm M."/>
            <person name="Klopp C."/>
            <person name="Cedric C."/>
            <person name="Louis A."/>
            <person name="Berthelot C."/>
            <person name="Parey E."/>
            <person name="Roest Crollius H."/>
            <person name="Montfort J."/>
            <person name="Robinson-Rechavi M."/>
            <person name="Bucao C."/>
            <person name="Bouchez O."/>
            <person name="Gislard M."/>
            <person name="Lluch J."/>
            <person name="Milhes M."/>
            <person name="Lampietro C."/>
            <person name="Lopez Roques C."/>
            <person name="Donnadieu C."/>
            <person name="Braasch I."/>
            <person name="Desvignes T."/>
            <person name="Postlethwait J."/>
            <person name="Bobe J."/>
            <person name="Guiguen Y."/>
            <person name="Dirks R."/>
        </authorList>
    </citation>
    <scope>NUCLEOTIDE SEQUENCE</scope>
    <source>
        <strain evidence="2">Tag_6206</strain>
        <tissue evidence="2">Liver</tissue>
    </source>
</reference>
<keyword evidence="3" id="KW-1185">Reference proteome</keyword>
<accession>A0A9D3MQX5</accession>
<feature type="compositionally biased region" description="Polar residues" evidence="1">
    <location>
        <begin position="82"/>
        <end position="93"/>
    </location>
</feature>
<dbReference type="AlphaFoldDB" id="A0A9D3MQX5"/>
<evidence type="ECO:0000313" key="2">
    <source>
        <dbReference type="EMBL" id="KAG5853504.1"/>
    </source>
</evidence>
<feature type="compositionally biased region" description="Basic and acidic residues" evidence="1">
    <location>
        <begin position="95"/>
        <end position="107"/>
    </location>
</feature>
<protein>
    <submittedName>
        <fullName evidence="2">Uncharacterized protein</fullName>
    </submittedName>
</protein>
<feature type="region of interest" description="Disordered" evidence="1">
    <location>
        <begin position="75"/>
        <end position="113"/>
    </location>
</feature>
<feature type="region of interest" description="Disordered" evidence="1">
    <location>
        <begin position="1"/>
        <end position="52"/>
    </location>
</feature>
<dbReference type="Proteomes" id="UP001044222">
    <property type="component" value="Unassembled WGS sequence"/>
</dbReference>
<proteinExistence type="predicted"/>
<evidence type="ECO:0000313" key="3">
    <source>
        <dbReference type="Proteomes" id="UP001044222"/>
    </source>
</evidence>
<name>A0A9D3MQX5_ANGAN</name>